<protein>
    <submittedName>
        <fullName evidence="2">Amino acid ABC transporter substrate-binding protein</fullName>
    </submittedName>
</protein>
<accession>A0A939IQL9</accession>
<name>A0A939IQL9_9ALTE</name>
<keyword evidence="3" id="KW-1185">Reference proteome</keyword>
<comment type="caution">
    <text evidence="2">The sequence shown here is derived from an EMBL/GenBank/DDBJ whole genome shotgun (WGS) entry which is preliminary data.</text>
</comment>
<feature type="chain" id="PRO_5037727369" evidence="1">
    <location>
        <begin position="24"/>
        <end position="292"/>
    </location>
</feature>
<organism evidence="2 3">
    <name type="scientific">Bowmanella dokdonensis</name>
    <dbReference type="NCBI Taxonomy" id="751969"/>
    <lineage>
        <taxon>Bacteria</taxon>
        <taxon>Pseudomonadati</taxon>
        <taxon>Pseudomonadota</taxon>
        <taxon>Gammaproteobacteria</taxon>
        <taxon>Alteromonadales</taxon>
        <taxon>Alteromonadaceae</taxon>
        <taxon>Bowmanella</taxon>
    </lineage>
</organism>
<evidence type="ECO:0000256" key="1">
    <source>
        <dbReference type="SAM" id="SignalP"/>
    </source>
</evidence>
<dbReference type="Gene3D" id="3.40.190.10">
    <property type="entry name" value="Periplasmic binding protein-like II"/>
    <property type="match status" value="2"/>
</dbReference>
<evidence type="ECO:0000313" key="3">
    <source>
        <dbReference type="Proteomes" id="UP000664654"/>
    </source>
</evidence>
<dbReference type="AlphaFoldDB" id="A0A939IQL9"/>
<feature type="signal peptide" evidence="1">
    <location>
        <begin position="1"/>
        <end position="23"/>
    </location>
</feature>
<reference evidence="2" key="1">
    <citation type="submission" date="2021-03" db="EMBL/GenBank/DDBJ databases">
        <title>novel species isolated from a fishpond in China.</title>
        <authorList>
            <person name="Lu H."/>
            <person name="Cai Z."/>
        </authorList>
    </citation>
    <scope>NUCLEOTIDE SEQUENCE</scope>
    <source>
        <strain evidence="2">JCM 30855</strain>
    </source>
</reference>
<gene>
    <name evidence="2" type="ORF">J0A66_05690</name>
</gene>
<dbReference type="Proteomes" id="UP000664654">
    <property type="component" value="Unassembled WGS sequence"/>
</dbReference>
<dbReference type="RefSeq" id="WP_206572809.1">
    <property type="nucleotide sequence ID" value="NZ_JAFKCV010000002.1"/>
</dbReference>
<proteinExistence type="predicted"/>
<keyword evidence="1" id="KW-0732">Signal</keyword>
<evidence type="ECO:0000313" key="2">
    <source>
        <dbReference type="EMBL" id="MBN7824717.1"/>
    </source>
</evidence>
<dbReference type="EMBL" id="JAFKCV010000002">
    <property type="protein sequence ID" value="MBN7824717.1"/>
    <property type="molecule type" value="Genomic_DNA"/>
</dbReference>
<sequence>MLGKLNRKLLFLALLLGSASVQAATWNIIYPRPMSELDDRTRYPRQLLDLALQHTGVNYKLVPSDRIMLQSKALAQLESNREVNVVWSMTDNQREEDLLPIRIPIYKGLVGLRLALVKPKNRDLLGQVNSLDALLAFEPISGHDWPDTKILQANGFEVITVSDYDELFEALESEKGKLLPRSVVEIWYEYETHMDSQALAIEPGVALYYPTATYFFVNKKNQVLANLIENGLEKIIANGKFEELFLYEHQVMLENAHLDQRRIFRLSNPILPANTPLARKELWYPLPSVSGQ</sequence>
<dbReference type="SUPFAM" id="SSF53850">
    <property type="entry name" value="Periplasmic binding protein-like II"/>
    <property type="match status" value="1"/>
</dbReference>